<dbReference type="InterPro" id="IPR044068">
    <property type="entry name" value="CB"/>
</dbReference>
<feature type="domain" description="Tyr recombinase" evidence="5">
    <location>
        <begin position="138"/>
        <end position="331"/>
    </location>
</feature>
<dbReference type="GO" id="GO:0003677">
    <property type="term" value="F:DNA binding"/>
    <property type="evidence" value="ECO:0007669"/>
    <property type="project" value="UniProtKB-UniRule"/>
</dbReference>
<keyword evidence="8" id="KW-1185">Reference proteome</keyword>
<dbReference type="Gene3D" id="1.10.443.10">
    <property type="entry name" value="Intergrase catalytic core"/>
    <property type="match status" value="1"/>
</dbReference>
<dbReference type="SUPFAM" id="SSF56349">
    <property type="entry name" value="DNA breaking-rejoining enzymes"/>
    <property type="match status" value="1"/>
</dbReference>
<gene>
    <name evidence="7" type="ORF">BAMA_10490</name>
</gene>
<evidence type="ECO:0000313" key="7">
    <source>
        <dbReference type="EMBL" id="KEK17903.1"/>
    </source>
</evidence>
<dbReference type="AlphaFoldDB" id="A0A073K6M7"/>
<dbReference type="Gene3D" id="1.10.150.130">
    <property type="match status" value="1"/>
</dbReference>
<keyword evidence="2 4" id="KW-0238">DNA-binding</keyword>
<keyword evidence="1" id="KW-0229">DNA integration</keyword>
<keyword evidence="3" id="KW-0233">DNA recombination</keyword>
<dbReference type="PROSITE" id="PS51900">
    <property type="entry name" value="CB"/>
    <property type="match status" value="1"/>
</dbReference>
<dbReference type="eggNOG" id="COG4974">
    <property type="taxonomic scope" value="Bacteria"/>
</dbReference>
<evidence type="ECO:0000259" key="5">
    <source>
        <dbReference type="PROSITE" id="PS51898"/>
    </source>
</evidence>
<dbReference type="InterPro" id="IPR013762">
    <property type="entry name" value="Integrase-like_cat_sf"/>
</dbReference>
<accession>A0A073K6M7</accession>
<dbReference type="InterPro" id="IPR011010">
    <property type="entry name" value="DNA_brk_join_enz"/>
</dbReference>
<comment type="caution">
    <text evidence="7">The sequence shown here is derived from an EMBL/GenBank/DDBJ whole genome shotgun (WGS) entry which is preliminary data.</text>
</comment>
<feature type="domain" description="Core-binding (CB)" evidence="6">
    <location>
        <begin position="26"/>
        <end position="115"/>
    </location>
</feature>
<evidence type="ECO:0000256" key="1">
    <source>
        <dbReference type="ARBA" id="ARBA00022908"/>
    </source>
</evidence>
<dbReference type="InterPro" id="IPR010998">
    <property type="entry name" value="Integrase_recombinase_N"/>
</dbReference>
<dbReference type="InterPro" id="IPR004107">
    <property type="entry name" value="Integrase_SAM-like_N"/>
</dbReference>
<evidence type="ECO:0000313" key="8">
    <source>
        <dbReference type="Proteomes" id="UP000027822"/>
    </source>
</evidence>
<dbReference type="Pfam" id="PF02899">
    <property type="entry name" value="Phage_int_SAM_1"/>
    <property type="match status" value="1"/>
</dbReference>
<evidence type="ECO:0000256" key="2">
    <source>
        <dbReference type="ARBA" id="ARBA00023125"/>
    </source>
</evidence>
<evidence type="ECO:0000256" key="4">
    <source>
        <dbReference type="PROSITE-ProRule" id="PRU01248"/>
    </source>
</evidence>
<dbReference type="Proteomes" id="UP000027822">
    <property type="component" value="Unassembled WGS sequence"/>
</dbReference>
<dbReference type="Pfam" id="PF00589">
    <property type="entry name" value="Phage_integrase"/>
    <property type="match status" value="1"/>
</dbReference>
<dbReference type="GO" id="GO:0006310">
    <property type="term" value="P:DNA recombination"/>
    <property type="evidence" value="ECO:0007669"/>
    <property type="project" value="UniProtKB-KW"/>
</dbReference>
<dbReference type="InterPro" id="IPR050090">
    <property type="entry name" value="Tyrosine_recombinase_XerCD"/>
</dbReference>
<sequence>MSLGSSHDFFDSTFYERVIELGMQNLEFTSLSDPELVYLFIHDDPDIKKVRKPNTKKVYFHDLSYFMRYVLETSGSLRALHKEDVKRYFYRIKDYKDTTLRRKKAVIKQFLQYIYRKGAIPEDITSEIPGISIDKKQLVNRDFSTEEVEQLLYYFKHNDSFMYALLYTLVTTGMRIKELTNAKWNELIYDANHDAYILQIIGKGDTPREVRIFEEVLESIKKVRQLRGLSIDVDLTDNSAFLPKADGSHYNSDYLGTFFSTKIIKTTFPFVSHRKNKITPHTCRHFTAKYLSQQNIDLKSISEFLGHASVRTTEIYLRRQNLRENLATLKLGKTMFSVK</sequence>
<dbReference type="GO" id="GO:0015074">
    <property type="term" value="P:DNA integration"/>
    <property type="evidence" value="ECO:0007669"/>
    <property type="project" value="UniProtKB-KW"/>
</dbReference>
<reference evidence="7 8" key="1">
    <citation type="submission" date="2014-06" db="EMBL/GenBank/DDBJ databases">
        <title>Draft genome sequence of Bacillus manliponensis JCM 15802 (MCCC 1A00708).</title>
        <authorList>
            <person name="Lai Q."/>
            <person name="Liu Y."/>
            <person name="Shao Z."/>
        </authorList>
    </citation>
    <scope>NUCLEOTIDE SEQUENCE [LARGE SCALE GENOMIC DNA]</scope>
    <source>
        <strain evidence="7 8">JCM 15802</strain>
    </source>
</reference>
<dbReference type="STRING" id="574376.BAMA_10490"/>
<evidence type="ECO:0000256" key="3">
    <source>
        <dbReference type="ARBA" id="ARBA00023172"/>
    </source>
</evidence>
<name>A0A073K6M7_9BACI</name>
<organism evidence="7 8">
    <name type="scientific">Bacillus manliponensis</name>
    <dbReference type="NCBI Taxonomy" id="574376"/>
    <lineage>
        <taxon>Bacteria</taxon>
        <taxon>Bacillati</taxon>
        <taxon>Bacillota</taxon>
        <taxon>Bacilli</taxon>
        <taxon>Bacillales</taxon>
        <taxon>Bacillaceae</taxon>
        <taxon>Bacillus</taxon>
        <taxon>Bacillus cereus group</taxon>
    </lineage>
</organism>
<dbReference type="InterPro" id="IPR002104">
    <property type="entry name" value="Integrase_catalytic"/>
</dbReference>
<protein>
    <submittedName>
        <fullName evidence="7">Integrase</fullName>
    </submittedName>
</protein>
<dbReference type="PANTHER" id="PTHR30349:SF81">
    <property type="entry name" value="TYROSINE RECOMBINASE XERC"/>
    <property type="match status" value="1"/>
</dbReference>
<dbReference type="PROSITE" id="PS51898">
    <property type="entry name" value="TYR_RECOMBINASE"/>
    <property type="match status" value="1"/>
</dbReference>
<proteinExistence type="predicted"/>
<dbReference type="PANTHER" id="PTHR30349">
    <property type="entry name" value="PHAGE INTEGRASE-RELATED"/>
    <property type="match status" value="1"/>
</dbReference>
<evidence type="ECO:0000259" key="6">
    <source>
        <dbReference type="PROSITE" id="PS51900"/>
    </source>
</evidence>
<dbReference type="EMBL" id="JOTN01000020">
    <property type="protein sequence ID" value="KEK17903.1"/>
    <property type="molecule type" value="Genomic_DNA"/>
</dbReference>